<gene>
    <name evidence="2" type="ORF">GC093_17290</name>
</gene>
<dbReference type="RefSeq" id="WP_171653178.1">
    <property type="nucleotide sequence ID" value="NZ_WHOD01000066.1"/>
</dbReference>
<dbReference type="GO" id="GO:0007165">
    <property type="term" value="P:signal transduction"/>
    <property type="evidence" value="ECO:0007669"/>
    <property type="project" value="InterPro"/>
</dbReference>
<dbReference type="InterPro" id="IPR002545">
    <property type="entry name" value="CheW-lke_dom"/>
</dbReference>
<keyword evidence="3" id="KW-1185">Reference proteome</keyword>
<dbReference type="Gene3D" id="2.40.50.180">
    <property type="entry name" value="CheA-289, Domain 4"/>
    <property type="match status" value="1"/>
</dbReference>
<accession>A0A972GRB3</accession>
<dbReference type="Gene3D" id="2.30.30.40">
    <property type="entry name" value="SH3 Domains"/>
    <property type="match status" value="1"/>
</dbReference>
<protein>
    <submittedName>
        <fullName evidence="2">Chemotaxis protein CheW</fullName>
    </submittedName>
</protein>
<dbReference type="PANTHER" id="PTHR22617">
    <property type="entry name" value="CHEMOTAXIS SENSOR HISTIDINE KINASE-RELATED"/>
    <property type="match status" value="1"/>
</dbReference>
<dbReference type="GO" id="GO:0006935">
    <property type="term" value="P:chemotaxis"/>
    <property type="evidence" value="ECO:0007669"/>
    <property type="project" value="InterPro"/>
</dbReference>
<proteinExistence type="predicted"/>
<dbReference type="SMART" id="SM00260">
    <property type="entry name" value="CheW"/>
    <property type="match status" value="1"/>
</dbReference>
<dbReference type="AlphaFoldDB" id="A0A972GRB3"/>
<dbReference type="SUPFAM" id="SSF50341">
    <property type="entry name" value="CheW-like"/>
    <property type="match status" value="1"/>
</dbReference>
<organism evidence="2 3">
    <name type="scientific">Paenibacillus foliorum</name>
    <dbReference type="NCBI Taxonomy" id="2654974"/>
    <lineage>
        <taxon>Bacteria</taxon>
        <taxon>Bacillati</taxon>
        <taxon>Bacillota</taxon>
        <taxon>Bacilli</taxon>
        <taxon>Bacillales</taxon>
        <taxon>Paenibacillaceae</taxon>
        <taxon>Paenibacillus</taxon>
    </lineage>
</organism>
<dbReference type="EMBL" id="WHOD01000066">
    <property type="protein sequence ID" value="NOU94963.1"/>
    <property type="molecule type" value="Genomic_DNA"/>
</dbReference>
<feature type="domain" description="CheW-like" evidence="1">
    <location>
        <begin position="6"/>
        <end position="143"/>
    </location>
</feature>
<dbReference type="Pfam" id="PF01584">
    <property type="entry name" value="CheW"/>
    <property type="match status" value="1"/>
</dbReference>
<evidence type="ECO:0000313" key="3">
    <source>
        <dbReference type="Proteomes" id="UP000641588"/>
    </source>
</evidence>
<sequence>MSICVQEQYIEIVLDKGYFAVKTRDVYKIIKMDAIEEAETPDPYLNQVFYLRSKQIKLLSLRRLFNLPPAEYTKATRVIIVRSERGYVGIVVDQVNKVSTYATIQAASIKGIGIVNGSFFSGISECDGKQVGIINMDEILLRF</sequence>
<evidence type="ECO:0000313" key="2">
    <source>
        <dbReference type="EMBL" id="NOU94963.1"/>
    </source>
</evidence>
<comment type="caution">
    <text evidence="2">The sequence shown here is derived from an EMBL/GenBank/DDBJ whole genome shotgun (WGS) entry which is preliminary data.</text>
</comment>
<dbReference type="PANTHER" id="PTHR22617:SF23">
    <property type="entry name" value="CHEMOTAXIS PROTEIN CHEW"/>
    <property type="match status" value="1"/>
</dbReference>
<dbReference type="InterPro" id="IPR039315">
    <property type="entry name" value="CheW"/>
</dbReference>
<reference evidence="2" key="1">
    <citation type="submission" date="2019-10" db="EMBL/GenBank/DDBJ databases">
        <title>Description of Paenibacillus glebae sp. nov.</title>
        <authorList>
            <person name="Carlier A."/>
            <person name="Qi S."/>
        </authorList>
    </citation>
    <scope>NUCLEOTIDE SEQUENCE</scope>
    <source>
        <strain evidence="2">LMG 31456</strain>
    </source>
</reference>
<evidence type="ECO:0000259" key="1">
    <source>
        <dbReference type="PROSITE" id="PS50851"/>
    </source>
</evidence>
<dbReference type="PROSITE" id="PS50851">
    <property type="entry name" value="CHEW"/>
    <property type="match status" value="1"/>
</dbReference>
<name>A0A972GRB3_9BACL</name>
<dbReference type="InterPro" id="IPR036061">
    <property type="entry name" value="CheW-like_dom_sf"/>
</dbReference>
<dbReference type="GO" id="GO:0005829">
    <property type="term" value="C:cytosol"/>
    <property type="evidence" value="ECO:0007669"/>
    <property type="project" value="TreeGrafter"/>
</dbReference>
<dbReference type="Proteomes" id="UP000641588">
    <property type="component" value="Unassembled WGS sequence"/>
</dbReference>